<proteinExistence type="inferred from homology"/>
<dbReference type="InterPro" id="IPR005894">
    <property type="entry name" value="DrrA"/>
</dbReference>
<protein>
    <submittedName>
        <fullName evidence="7">ABC-2 type transport system ATP-binding protein</fullName>
    </submittedName>
</protein>
<evidence type="ECO:0000256" key="5">
    <source>
        <dbReference type="ARBA" id="ARBA00049985"/>
    </source>
</evidence>
<dbReference type="Proteomes" id="UP000186235">
    <property type="component" value="Unassembled WGS sequence"/>
</dbReference>
<dbReference type="GO" id="GO:0005524">
    <property type="term" value="F:ATP binding"/>
    <property type="evidence" value="ECO:0007669"/>
    <property type="project" value="UniProtKB-KW"/>
</dbReference>
<dbReference type="InterPro" id="IPR003439">
    <property type="entry name" value="ABC_transporter-like_ATP-bd"/>
</dbReference>
<feature type="domain" description="ABC transporter" evidence="6">
    <location>
        <begin position="6"/>
        <end position="237"/>
    </location>
</feature>
<evidence type="ECO:0000313" key="8">
    <source>
        <dbReference type="Proteomes" id="UP000186235"/>
    </source>
</evidence>
<dbReference type="InterPro" id="IPR025302">
    <property type="entry name" value="DrrA1/2-like_C"/>
</dbReference>
<dbReference type="InterPro" id="IPR017871">
    <property type="entry name" value="ABC_transporter-like_CS"/>
</dbReference>
<dbReference type="Pfam" id="PF13732">
    <property type="entry name" value="DrrA1-3_C"/>
    <property type="match status" value="1"/>
</dbReference>
<dbReference type="SMART" id="SM00382">
    <property type="entry name" value="AAA"/>
    <property type="match status" value="1"/>
</dbReference>
<dbReference type="PROSITE" id="PS00211">
    <property type="entry name" value="ABC_TRANSPORTER_1"/>
    <property type="match status" value="1"/>
</dbReference>
<dbReference type="GeneID" id="66335723"/>
<dbReference type="GO" id="GO:0043215">
    <property type="term" value="P:daunorubicin transport"/>
    <property type="evidence" value="ECO:0007669"/>
    <property type="project" value="InterPro"/>
</dbReference>
<sequence length="319" mass="34123">MPDAAIAARGLERRFGQHQAVDGVDLEIAAGEVYGFLGPNGAGKSTVTRILCTLLAPTAGTAVVAGHDVARDPTAVRLRIGAALQEAALDDKQTGVEMLRLQGRFYGLTSREVDQRVAALRELIDIGDALDERVGTYSGGMKRRLDLALALVHNPEVLFLDEPTTGLDPTSRAAVWQEVRRLNRELGMTVFLTTQYLEEADALARRVGIINRGRIVAEGTPTELKSTVGTDLVVVETSADPDRARAALDGLGGIDSIDVDERRLVVAVTDGAQAISPVALALDRAGVPVDGLTLRRPTLDDVFFRVTGQRILDGEEEPS</sequence>
<keyword evidence="3" id="KW-0547">Nucleotide-binding</keyword>
<dbReference type="AlphaFoldDB" id="A0A1N6PQX2"/>
<organism evidence="7 8">
    <name type="scientific">Cellulosimicrobium aquatile</name>
    <dbReference type="NCBI Taxonomy" id="1612203"/>
    <lineage>
        <taxon>Bacteria</taxon>
        <taxon>Bacillati</taxon>
        <taxon>Actinomycetota</taxon>
        <taxon>Actinomycetes</taxon>
        <taxon>Micrococcales</taxon>
        <taxon>Promicromonosporaceae</taxon>
        <taxon>Cellulosimicrobium</taxon>
    </lineage>
</organism>
<keyword evidence="8" id="KW-1185">Reference proteome</keyword>
<dbReference type="NCBIfam" id="TIGR01188">
    <property type="entry name" value="drrA"/>
    <property type="match status" value="1"/>
</dbReference>
<dbReference type="Pfam" id="PF00005">
    <property type="entry name" value="ABC_tran"/>
    <property type="match status" value="1"/>
</dbReference>
<evidence type="ECO:0000256" key="4">
    <source>
        <dbReference type="ARBA" id="ARBA00022840"/>
    </source>
</evidence>
<dbReference type="RefSeq" id="WP_076404578.1">
    <property type="nucleotide sequence ID" value="NZ_FTMI01000002.1"/>
</dbReference>
<evidence type="ECO:0000259" key="6">
    <source>
        <dbReference type="PROSITE" id="PS50893"/>
    </source>
</evidence>
<dbReference type="GO" id="GO:0016887">
    <property type="term" value="F:ATP hydrolysis activity"/>
    <property type="evidence" value="ECO:0007669"/>
    <property type="project" value="InterPro"/>
</dbReference>
<dbReference type="SUPFAM" id="SSF52540">
    <property type="entry name" value="P-loop containing nucleoside triphosphate hydrolases"/>
    <property type="match status" value="1"/>
</dbReference>
<gene>
    <name evidence="7" type="ORF">SAMN05518682_1054</name>
</gene>
<dbReference type="PANTHER" id="PTHR43582:SF5">
    <property type="entry name" value="ABC TRANSPORTER"/>
    <property type="match status" value="1"/>
</dbReference>
<comment type="similarity">
    <text evidence="5">Belongs to the ABC transporter superfamily. Drug exporter-1 (DrugE1) (TC 3.A.1.105) family.</text>
</comment>
<evidence type="ECO:0000256" key="3">
    <source>
        <dbReference type="ARBA" id="ARBA00022741"/>
    </source>
</evidence>
<dbReference type="InterPro" id="IPR027417">
    <property type="entry name" value="P-loop_NTPase"/>
</dbReference>
<keyword evidence="4 7" id="KW-0067">ATP-binding</keyword>
<reference evidence="8" key="1">
    <citation type="submission" date="2017-01" db="EMBL/GenBank/DDBJ databases">
        <authorList>
            <person name="Varghese N."/>
            <person name="Submissions S."/>
        </authorList>
    </citation>
    <scope>NUCLEOTIDE SEQUENCE [LARGE SCALE GENOMIC DNA]</scope>
    <source>
        <strain evidence="8">3bp</strain>
    </source>
</reference>
<name>A0A1N6PQX2_9MICO</name>
<evidence type="ECO:0000256" key="2">
    <source>
        <dbReference type="ARBA" id="ARBA00022448"/>
    </source>
</evidence>
<evidence type="ECO:0000256" key="1">
    <source>
        <dbReference type="ARBA" id="ARBA00004413"/>
    </source>
</evidence>
<comment type="subcellular location">
    <subcellularLocation>
        <location evidence="1">Cell membrane</location>
        <topology evidence="1">Peripheral membrane protein</topology>
        <orientation evidence="1">Cytoplasmic side</orientation>
    </subcellularLocation>
</comment>
<accession>A0A1N6PQX2</accession>
<dbReference type="EMBL" id="FTMI01000002">
    <property type="protein sequence ID" value="SIQ06731.1"/>
    <property type="molecule type" value="Genomic_DNA"/>
</dbReference>
<dbReference type="GO" id="GO:1900753">
    <property type="term" value="P:doxorubicin transport"/>
    <property type="evidence" value="ECO:0007669"/>
    <property type="project" value="InterPro"/>
</dbReference>
<keyword evidence="2" id="KW-0813">Transport</keyword>
<dbReference type="PROSITE" id="PS50893">
    <property type="entry name" value="ABC_TRANSPORTER_2"/>
    <property type="match status" value="1"/>
</dbReference>
<dbReference type="PANTHER" id="PTHR43582">
    <property type="entry name" value="LINEARMYCIN RESISTANCE ATP-BINDING PROTEIN LNRL"/>
    <property type="match status" value="1"/>
</dbReference>
<dbReference type="GO" id="GO:0005886">
    <property type="term" value="C:plasma membrane"/>
    <property type="evidence" value="ECO:0007669"/>
    <property type="project" value="UniProtKB-SubCell"/>
</dbReference>
<evidence type="ECO:0000313" key="7">
    <source>
        <dbReference type="EMBL" id="SIQ06731.1"/>
    </source>
</evidence>
<dbReference type="InterPro" id="IPR003593">
    <property type="entry name" value="AAA+_ATPase"/>
</dbReference>
<dbReference type="Gene3D" id="3.40.50.300">
    <property type="entry name" value="P-loop containing nucleotide triphosphate hydrolases"/>
    <property type="match status" value="1"/>
</dbReference>